<dbReference type="GO" id="GO:0004866">
    <property type="term" value="F:endopeptidase inhibitor activity"/>
    <property type="evidence" value="ECO:0007669"/>
    <property type="project" value="InterPro"/>
</dbReference>
<reference evidence="2" key="1">
    <citation type="submission" date="2020-11" db="EMBL/GenBank/DDBJ databases">
        <authorList>
            <person name="Tran Van P."/>
        </authorList>
    </citation>
    <scope>NUCLEOTIDE SEQUENCE</scope>
</reference>
<dbReference type="Gene3D" id="2.60.40.10">
    <property type="entry name" value="Immunoglobulins"/>
    <property type="match status" value="1"/>
</dbReference>
<dbReference type="EMBL" id="OC323442">
    <property type="protein sequence ID" value="CAD7413117.1"/>
    <property type="molecule type" value="Genomic_DNA"/>
</dbReference>
<dbReference type="InterPro" id="IPR011625">
    <property type="entry name" value="A2M_N_BRD"/>
</dbReference>
<dbReference type="Pfam" id="PF01835">
    <property type="entry name" value="MG2"/>
    <property type="match status" value="1"/>
</dbReference>
<sequence>MTDRILTQCSVSFSRGFIFTAPKRLLADSVESVCLSLHNVTEPAHVKVSVLHVDSDEKIAFTEHTIPQGVGSCLELVVPPTLHTRARLHLQVRFDHLADYVINSVKEVHIQHDSQITFIQTDKPVYKPGQEVLFRVLTVRQDLTPVTEQISKVWIESPSEVRLAQWLNTSTELGLAQFSFQLSHEPMQVGEGGDAGNARKVILLPNKTGDDDDDFNSLEKGPWAHIVQSIGMCNRKKGVWKIKVDRRGSTQSRSFEVREYVLPRFQVSVVPPDYVLADAQNLSWTVCAKYSYGQPVKGELHIKAVPQTPTWRQRKTKPLEIHYMAEVTGCQVLNLTGSELGLSDWDVAPNNIVVTASVTEVGTGVTQNASVTSSILHQSLKLEFLPHSAQYFKPGLPYKGKVKVLLQNNAPAPGEMVQLCLKVQGKGEWSRTLVVCKNFTSDSNGFVQFLVRPQHHNVVLLSFVATAVGYQTKYYSPDKRWRVFMDQPSAFFDVQSWYSPTNSYVQIADDKETGLECGSHHTFHVFYTMNPNVTRRTFYYLVKSRGDLIRMGRIQHHQKQKPTKLYEDFPNILGGHEDSADNGTESGGEEMMVGKLSLKLLVEPKMSPLSYLLVYYVREDGETVPATHVIQVDKCFANKVKASFQNDQGTPGSRASLHITASPHSLCAVAAVDESTNFLAASSALDSEWVFRELAHFHIDPSSGPRQKDVWDYCSRKTKASPPLEEEEIHRPVVEEEPPIWDLRRRRRRRFVATHPMSKYVDAIQAFDSGTELFMKRRNQTVDFVYRHVDIYRNTLLGKDGGEFEHLVGDVTSAIL</sequence>
<dbReference type="InterPro" id="IPR013783">
    <property type="entry name" value="Ig-like_fold"/>
</dbReference>
<dbReference type="AlphaFoldDB" id="A0A7R9DFY1"/>
<dbReference type="Pfam" id="PF17791">
    <property type="entry name" value="MG3"/>
    <property type="match status" value="1"/>
</dbReference>
<organism evidence="2">
    <name type="scientific">Timema cristinae</name>
    <name type="common">Walking stick</name>
    <dbReference type="NCBI Taxonomy" id="61476"/>
    <lineage>
        <taxon>Eukaryota</taxon>
        <taxon>Metazoa</taxon>
        <taxon>Ecdysozoa</taxon>
        <taxon>Arthropoda</taxon>
        <taxon>Hexapoda</taxon>
        <taxon>Insecta</taxon>
        <taxon>Pterygota</taxon>
        <taxon>Neoptera</taxon>
        <taxon>Polyneoptera</taxon>
        <taxon>Phasmatodea</taxon>
        <taxon>Timematodea</taxon>
        <taxon>Timematoidea</taxon>
        <taxon>Timematidae</taxon>
        <taxon>Timema</taxon>
    </lineage>
</organism>
<gene>
    <name evidence="2" type="ORF">TCEB3V08_LOCUS11652</name>
</gene>
<dbReference type="Gene3D" id="2.60.40.1930">
    <property type="match status" value="2"/>
</dbReference>
<dbReference type="Pfam" id="PF17789">
    <property type="entry name" value="MG4"/>
    <property type="match status" value="1"/>
</dbReference>
<protein>
    <recommendedName>
        <fullName evidence="1">Alpha-2-macroglobulin bait region domain-containing protein</fullName>
    </recommendedName>
</protein>
<accession>A0A7R9DFY1</accession>
<feature type="domain" description="Alpha-2-macroglobulin bait region" evidence="1">
    <location>
        <begin position="505"/>
        <end position="679"/>
    </location>
</feature>
<dbReference type="InterPro" id="IPR050473">
    <property type="entry name" value="A2M/Complement_sys"/>
</dbReference>
<dbReference type="SMART" id="SM01359">
    <property type="entry name" value="A2M_N_2"/>
    <property type="match status" value="1"/>
</dbReference>
<dbReference type="InterPro" id="IPR041555">
    <property type="entry name" value="MG3"/>
</dbReference>
<dbReference type="PANTHER" id="PTHR11412:SF171">
    <property type="entry name" value="PREGNANCY ZONE PROTEIN-LIKE PROTEIN"/>
    <property type="match status" value="1"/>
</dbReference>
<proteinExistence type="predicted"/>
<dbReference type="InterPro" id="IPR002890">
    <property type="entry name" value="MG2"/>
</dbReference>
<name>A0A7R9DFY1_TIMCR</name>
<dbReference type="PANTHER" id="PTHR11412">
    <property type="entry name" value="MACROGLOBULIN / COMPLEMENT"/>
    <property type="match status" value="1"/>
</dbReference>
<dbReference type="Pfam" id="PF07703">
    <property type="entry name" value="A2M_BRD"/>
    <property type="match status" value="1"/>
</dbReference>
<evidence type="ECO:0000259" key="1">
    <source>
        <dbReference type="SMART" id="SM01359"/>
    </source>
</evidence>
<dbReference type="Gene3D" id="2.60.40.1940">
    <property type="match status" value="1"/>
</dbReference>
<dbReference type="InterPro" id="IPR040839">
    <property type="entry name" value="MG4"/>
</dbReference>
<evidence type="ECO:0000313" key="2">
    <source>
        <dbReference type="EMBL" id="CAD7413117.1"/>
    </source>
</evidence>